<evidence type="ECO:0000256" key="1">
    <source>
        <dbReference type="PROSITE-ProRule" id="PRU00409"/>
    </source>
</evidence>
<protein>
    <recommendedName>
        <fullName evidence="2">ATP-grasp domain-containing protein</fullName>
    </recommendedName>
</protein>
<accession>A0ABX0ZXN0</accession>
<gene>
    <name evidence="3" type="ORF">HCN08_22630</name>
</gene>
<feature type="domain" description="ATP-grasp" evidence="2">
    <location>
        <begin position="100"/>
        <end position="296"/>
    </location>
</feature>
<evidence type="ECO:0000313" key="3">
    <source>
        <dbReference type="EMBL" id="NJP46178.1"/>
    </source>
</evidence>
<dbReference type="Proteomes" id="UP000734511">
    <property type="component" value="Unassembled WGS sequence"/>
</dbReference>
<keyword evidence="1" id="KW-0067">ATP-binding</keyword>
<comment type="caution">
    <text evidence="3">The sequence shown here is derived from an EMBL/GenBank/DDBJ whole genome shotgun (WGS) entry which is preliminary data.</text>
</comment>
<dbReference type="Gene3D" id="3.30.470.20">
    <property type="entry name" value="ATP-grasp fold, B domain"/>
    <property type="match status" value="1"/>
</dbReference>
<evidence type="ECO:0000313" key="4">
    <source>
        <dbReference type="Proteomes" id="UP000734511"/>
    </source>
</evidence>
<name>A0ABX0ZXN0_9ACTN</name>
<organism evidence="3 4">
    <name type="scientific">Actinacidiphila epipremni</name>
    <dbReference type="NCBI Taxonomy" id="2053013"/>
    <lineage>
        <taxon>Bacteria</taxon>
        <taxon>Bacillati</taxon>
        <taxon>Actinomycetota</taxon>
        <taxon>Actinomycetes</taxon>
        <taxon>Kitasatosporales</taxon>
        <taxon>Streptomycetaceae</taxon>
        <taxon>Actinacidiphila</taxon>
    </lineage>
</organism>
<proteinExistence type="predicted"/>
<dbReference type="InterPro" id="IPR011761">
    <property type="entry name" value="ATP-grasp"/>
</dbReference>
<evidence type="ECO:0000259" key="2">
    <source>
        <dbReference type="PROSITE" id="PS50975"/>
    </source>
</evidence>
<dbReference type="EMBL" id="JAATEJ010000019">
    <property type="protein sequence ID" value="NJP46178.1"/>
    <property type="molecule type" value="Genomic_DNA"/>
</dbReference>
<sequence>MLRDNPDAVGVRVYGTNVDRDAPALGACDVAEVEPRHVGDAEYADFALDFCRRHGVDVLIPPRRLAALAGRAADFAEAGTHLMCSPPAAISVLTSKTRTYEAARAAGVPVPPWRSVRDAGGFLAAVEELTADGERVCFKPAGEFSAFGFRVLDDRPLRIRDLLAPPVPVVSVGAVAEALERAADAGETVPEFLVMPYLEGPEISVDCLSAPGGSVLAAVARAKQGRYRLLLDDPEPAAIAARLVGHFGLAYLSNVQLRHRAGRPVLLEANPRPSAGIFQTAFTGVNLPWAAVRLLVRGEPGALPEPRLGGRVAVTESAALVGAASAPPGAAASGPSLTPVDGGRAAARVGQVPAHVPAQVAAVGLPAVGLPGVPIPAVGLPAVPLPAVLREEAAATG</sequence>
<dbReference type="PROSITE" id="PS50975">
    <property type="entry name" value="ATP_GRASP"/>
    <property type="match status" value="1"/>
</dbReference>
<keyword evidence="1" id="KW-0547">Nucleotide-binding</keyword>
<reference evidence="3 4" key="1">
    <citation type="submission" date="2020-03" db="EMBL/GenBank/DDBJ databases">
        <title>WGS of actinomycetes isolated from Thailand.</title>
        <authorList>
            <person name="Thawai C."/>
        </authorList>
    </citation>
    <scope>NUCLEOTIDE SEQUENCE [LARGE SCALE GENOMIC DNA]</scope>
    <source>
        <strain evidence="3 4">PRB2-1</strain>
    </source>
</reference>
<dbReference type="SUPFAM" id="SSF56059">
    <property type="entry name" value="Glutathione synthetase ATP-binding domain-like"/>
    <property type="match status" value="1"/>
</dbReference>
<dbReference type="Pfam" id="PF15632">
    <property type="entry name" value="ATPgrasp_Ter"/>
    <property type="match status" value="1"/>
</dbReference>
<dbReference type="Gene3D" id="3.40.50.20">
    <property type="match status" value="1"/>
</dbReference>
<keyword evidence="4" id="KW-1185">Reference proteome</keyword>